<name>A0A0G0KF64_9BACT</name>
<organism evidence="2 3">
    <name type="scientific">Candidatus Daviesbacteria bacterium GW2011_GWF2_38_6</name>
    <dbReference type="NCBI Taxonomy" id="1618432"/>
    <lineage>
        <taxon>Bacteria</taxon>
        <taxon>Candidatus Daviesiibacteriota</taxon>
    </lineage>
</organism>
<evidence type="ECO:0000313" key="3">
    <source>
        <dbReference type="Proteomes" id="UP000034324"/>
    </source>
</evidence>
<evidence type="ECO:0000256" key="1">
    <source>
        <dbReference type="SAM" id="MobiDB-lite"/>
    </source>
</evidence>
<gene>
    <name evidence="2" type="ORF">US99_C0027G0002</name>
</gene>
<sequence>MYPERFRVVHQEGIALIRRTGRFLKRHVDHAAAAAGASLLAACASAPESRATSGPPATPASVATQEATSATEAPPTQPPEPTNTPKPAESTATPRPPEQPTRPPFTINTPFPKDRVYDGRVYIEKDGGLRENKGYATFMATLTQELGGVFSYVIDATCPPGSPERQIRSRGNIKVDARSFLNRGFAQKSRFGEQLEGILIREGAVSGDLTFPPHFTEYHPCGIGKVQWATSAKGEGTSDYLGFYVGLFKQAGLREGLTTQEALVEIEKDIGGVKLPQASK</sequence>
<comment type="caution">
    <text evidence="2">The sequence shown here is derived from an EMBL/GenBank/DDBJ whole genome shotgun (WGS) entry which is preliminary data.</text>
</comment>
<protein>
    <submittedName>
        <fullName evidence="2">Uncharacterized protein</fullName>
    </submittedName>
</protein>
<proteinExistence type="predicted"/>
<evidence type="ECO:0000313" key="2">
    <source>
        <dbReference type="EMBL" id="KKQ78263.1"/>
    </source>
</evidence>
<reference evidence="2 3" key="1">
    <citation type="journal article" date="2015" name="Nature">
        <title>rRNA introns, odd ribosomes, and small enigmatic genomes across a large radiation of phyla.</title>
        <authorList>
            <person name="Brown C.T."/>
            <person name="Hug L.A."/>
            <person name="Thomas B.C."/>
            <person name="Sharon I."/>
            <person name="Castelle C.J."/>
            <person name="Singh A."/>
            <person name="Wilkins M.J."/>
            <person name="Williams K.H."/>
            <person name="Banfield J.F."/>
        </authorList>
    </citation>
    <scope>NUCLEOTIDE SEQUENCE [LARGE SCALE GENOMIC DNA]</scope>
</reference>
<dbReference type="AlphaFoldDB" id="A0A0G0KF64"/>
<accession>A0A0G0KF64</accession>
<dbReference type="Proteomes" id="UP000034324">
    <property type="component" value="Unassembled WGS sequence"/>
</dbReference>
<dbReference type="EMBL" id="LBVC01000027">
    <property type="protein sequence ID" value="KKQ78263.1"/>
    <property type="molecule type" value="Genomic_DNA"/>
</dbReference>
<feature type="region of interest" description="Disordered" evidence="1">
    <location>
        <begin position="48"/>
        <end position="112"/>
    </location>
</feature>
<feature type="compositionally biased region" description="Low complexity" evidence="1">
    <location>
        <begin position="60"/>
        <end position="74"/>
    </location>
</feature>
<feature type="compositionally biased region" description="Pro residues" evidence="1">
    <location>
        <begin position="75"/>
        <end position="84"/>
    </location>
</feature>
<feature type="compositionally biased region" description="Pro residues" evidence="1">
    <location>
        <begin position="94"/>
        <end position="103"/>
    </location>
</feature>